<dbReference type="RefSeq" id="WP_274999886.1">
    <property type="nucleotide sequence ID" value="NZ_CP118677.1"/>
</dbReference>
<evidence type="ECO:0000259" key="1">
    <source>
        <dbReference type="SMART" id="SM00382"/>
    </source>
</evidence>
<dbReference type="CDD" id="cd00009">
    <property type="entry name" value="AAA"/>
    <property type="match status" value="1"/>
</dbReference>
<dbReference type="AlphaFoldDB" id="A0AAJ5UYG3"/>
<dbReference type="GO" id="GO:0006260">
    <property type="term" value="P:DNA replication"/>
    <property type="evidence" value="ECO:0007669"/>
    <property type="project" value="TreeGrafter"/>
</dbReference>
<name>A0AAJ5UYG3_9PSED</name>
<gene>
    <name evidence="2" type="ORF">PWA60_15145</name>
</gene>
<dbReference type="SUPFAM" id="SSF52540">
    <property type="entry name" value="P-loop containing nucleoside triphosphate hydrolases"/>
    <property type="match status" value="1"/>
</dbReference>
<dbReference type="PANTHER" id="PTHR30050">
    <property type="entry name" value="CHROMOSOMAL REPLICATION INITIATOR PROTEIN DNAA"/>
    <property type="match status" value="1"/>
</dbReference>
<organism evidence="2 3">
    <name type="scientific">Pseudomonas juntendi</name>
    <dbReference type="NCBI Taxonomy" id="2666183"/>
    <lineage>
        <taxon>Bacteria</taxon>
        <taxon>Pseudomonadati</taxon>
        <taxon>Pseudomonadota</taxon>
        <taxon>Gammaproteobacteria</taxon>
        <taxon>Pseudomonadales</taxon>
        <taxon>Pseudomonadaceae</taxon>
        <taxon>Pseudomonas</taxon>
    </lineage>
</organism>
<reference evidence="2" key="1">
    <citation type="submission" date="2023-02" db="EMBL/GenBank/DDBJ databases">
        <title>tmexCD-toprJ-like cluster.</title>
        <authorList>
            <person name="Gao X."/>
            <person name="Wang C."/>
            <person name="Liu J."/>
        </authorList>
    </citation>
    <scope>NUCLEOTIDE SEQUENCE</scope>
    <source>
        <strain evidence="2">GDW21C697WI</strain>
    </source>
</reference>
<dbReference type="SMART" id="SM00382">
    <property type="entry name" value="AAA"/>
    <property type="match status" value="1"/>
</dbReference>
<dbReference type="InterPro" id="IPR002611">
    <property type="entry name" value="IstB_ATP-bd"/>
</dbReference>
<evidence type="ECO:0000313" key="2">
    <source>
        <dbReference type="EMBL" id="WEA18646.1"/>
    </source>
</evidence>
<sequence length="274" mass="30172">MRSENVVQIDQGTVVARIQPAECEKHGPFEQKVTILLGKALRSLCPECARIAKEEREARAEAEQALNVRLAISRKLGDSLIPKRFADRSLSNYKAEHKGQAEALRFCRHYVKTFGNEQDPKSIRGSGRCMVLLGKPGTGKTHLGAGMANDLMRSTSHSAVYRTVGSILQAIRATYDRSSEATEASILASLIEPSLLVLDEVGVSKEQPSDFELTTLFAIINGRYEQVKPTVVISNLGPEQLPVAMGERCVDRLREGGMIVVPFEWESHRGKEGV</sequence>
<proteinExistence type="predicted"/>
<feature type="domain" description="AAA+ ATPase" evidence="1">
    <location>
        <begin position="126"/>
        <end position="256"/>
    </location>
</feature>
<dbReference type="EMBL" id="CP118677">
    <property type="protein sequence ID" value="WEA18646.1"/>
    <property type="molecule type" value="Genomic_DNA"/>
</dbReference>
<keyword evidence="2" id="KW-0547">Nucleotide-binding</keyword>
<protein>
    <submittedName>
        <fullName evidence="2">ATP-binding protein</fullName>
    </submittedName>
</protein>
<dbReference type="InterPro" id="IPR003593">
    <property type="entry name" value="AAA+_ATPase"/>
</dbReference>
<dbReference type="PANTHER" id="PTHR30050:SF4">
    <property type="entry name" value="ATP-BINDING PROTEIN RV3427C IN INSERTION SEQUENCE-RELATED"/>
    <property type="match status" value="1"/>
</dbReference>
<dbReference type="Pfam" id="PF01695">
    <property type="entry name" value="IstB_IS21"/>
    <property type="match status" value="1"/>
</dbReference>
<dbReference type="InterPro" id="IPR027417">
    <property type="entry name" value="P-loop_NTPase"/>
</dbReference>
<dbReference type="Gene3D" id="3.40.50.300">
    <property type="entry name" value="P-loop containing nucleotide triphosphate hydrolases"/>
    <property type="match status" value="1"/>
</dbReference>
<dbReference type="GO" id="GO:0005524">
    <property type="term" value="F:ATP binding"/>
    <property type="evidence" value="ECO:0007669"/>
    <property type="project" value="UniProtKB-KW"/>
</dbReference>
<keyword evidence="2" id="KW-0067">ATP-binding</keyword>
<dbReference type="Proteomes" id="UP001217631">
    <property type="component" value="Chromosome"/>
</dbReference>
<evidence type="ECO:0000313" key="3">
    <source>
        <dbReference type="Proteomes" id="UP001217631"/>
    </source>
</evidence>
<accession>A0AAJ5UYG3</accession>